<evidence type="ECO:0000313" key="2">
    <source>
        <dbReference type="Proteomes" id="UP000249577"/>
    </source>
</evidence>
<dbReference type="AlphaFoldDB" id="A0A2W5MFI9"/>
<dbReference type="EMBL" id="QFPN01000004">
    <property type="protein sequence ID" value="PZQ16263.1"/>
    <property type="molecule type" value="Genomic_DNA"/>
</dbReference>
<name>A0A2W5MFI9_ANCNO</name>
<evidence type="ECO:0000313" key="1">
    <source>
        <dbReference type="EMBL" id="PZQ16263.1"/>
    </source>
</evidence>
<proteinExistence type="predicted"/>
<protein>
    <submittedName>
        <fullName evidence="1">Uncharacterized protein</fullName>
    </submittedName>
</protein>
<organism evidence="1 2">
    <name type="scientific">Ancylobacter novellus</name>
    <name type="common">Thiobacillus novellus</name>
    <dbReference type="NCBI Taxonomy" id="921"/>
    <lineage>
        <taxon>Bacteria</taxon>
        <taxon>Pseudomonadati</taxon>
        <taxon>Pseudomonadota</taxon>
        <taxon>Alphaproteobacteria</taxon>
        <taxon>Hyphomicrobiales</taxon>
        <taxon>Xanthobacteraceae</taxon>
        <taxon>Ancylobacter</taxon>
    </lineage>
</organism>
<gene>
    <name evidence="1" type="ORF">DI565_09665</name>
</gene>
<comment type="caution">
    <text evidence="1">The sequence shown here is derived from an EMBL/GenBank/DDBJ whole genome shotgun (WGS) entry which is preliminary data.</text>
</comment>
<sequence>MFRRRFEVDCTVDVEHTTESLHAYVFLDGYEVGPGDEVTVKDPPPTPNFGGRVVRRCRATVVQAGLWGRIWTPVAAYLELTDLYEVGFDERSAS</sequence>
<accession>A0A2W5MFI9</accession>
<reference evidence="1 2" key="1">
    <citation type="submission" date="2017-08" db="EMBL/GenBank/DDBJ databases">
        <title>Infants hospitalized years apart are colonized by the same room-sourced microbial strains.</title>
        <authorList>
            <person name="Brooks B."/>
            <person name="Olm M.R."/>
            <person name="Firek B.A."/>
            <person name="Baker R."/>
            <person name="Thomas B.C."/>
            <person name="Morowitz M.J."/>
            <person name="Banfield J.F."/>
        </authorList>
    </citation>
    <scope>NUCLEOTIDE SEQUENCE [LARGE SCALE GENOMIC DNA]</scope>
    <source>
        <strain evidence="1">S2_005_003_R2_43</strain>
    </source>
</reference>
<dbReference type="Proteomes" id="UP000249577">
    <property type="component" value="Unassembled WGS sequence"/>
</dbReference>